<evidence type="ECO:0000313" key="2">
    <source>
        <dbReference type="Proteomes" id="UP000288216"/>
    </source>
</evidence>
<protein>
    <submittedName>
        <fullName evidence="1">Uncharacterized protein</fullName>
    </submittedName>
</protein>
<accession>A0A401P6B4</accession>
<sequence>KTPLYIKTQAGGVDCVRSEASNVDGSLSEVSWS</sequence>
<comment type="caution">
    <text evidence="1">The sequence shown here is derived from an EMBL/GenBank/DDBJ whole genome shotgun (WGS) entry which is preliminary data.</text>
</comment>
<organism evidence="1 2">
    <name type="scientific">Scyliorhinus torazame</name>
    <name type="common">Cloudy catshark</name>
    <name type="synonym">Catulus torazame</name>
    <dbReference type="NCBI Taxonomy" id="75743"/>
    <lineage>
        <taxon>Eukaryota</taxon>
        <taxon>Metazoa</taxon>
        <taxon>Chordata</taxon>
        <taxon>Craniata</taxon>
        <taxon>Vertebrata</taxon>
        <taxon>Chondrichthyes</taxon>
        <taxon>Elasmobranchii</taxon>
        <taxon>Galeomorphii</taxon>
        <taxon>Galeoidea</taxon>
        <taxon>Carcharhiniformes</taxon>
        <taxon>Scyliorhinidae</taxon>
        <taxon>Scyliorhinus</taxon>
    </lineage>
</organism>
<dbReference type="EMBL" id="BFAA01008554">
    <property type="protein sequence ID" value="GCB68665.1"/>
    <property type="molecule type" value="Genomic_DNA"/>
</dbReference>
<feature type="non-terminal residue" evidence="1">
    <location>
        <position position="1"/>
    </location>
</feature>
<gene>
    <name evidence="1" type="ORF">scyTo_0015240</name>
</gene>
<reference evidence="1 2" key="1">
    <citation type="journal article" date="2018" name="Nat. Ecol. Evol.">
        <title>Shark genomes provide insights into elasmobranch evolution and the origin of vertebrates.</title>
        <authorList>
            <person name="Hara Y"/>
            <person name="Yamaguchi K"/>
            <person name="Onimaru K"/>
            <person name="Kadota M"/>
            <person name="Koyanagi M"/>
            <person name="Keeley SD"/>
            <person name="Tatsumi K"/>
            <person name="Tanaka K"/>
            <person name="Motone F"/>
            <person name="Kageyama Y"/>
            <person name="Nozu R"/>
            <person name="Adachi N"/>
            <person name="Nishimura O"/>
            <person name="Nakagawa R"/>
            <person name="Tanegashima C"/>
            <person name="Kiyatake I"/>
            <person name="Matsumoto R"/>
            <person name="Murakumo K"/>
            <person name="Nishida K"/>
            <person name="Terakita A"/>
            <person name="Kuratani S"/>
            <person name="Sato K"/>
            <person name="Hyodo S Kuraku.S."/>
        </authorList>
    </citation>
    <scope>NUCLEOTIDE SEQUENCE [LARGE SCALE GENOMIC DNA]</scope>
</reference>
<evidence type="ECO:0000313" key="1">
    <source>
        <dbReference type="EMBL" id="GCB68665.1"/>
    </source>
</evidence>
<name>A0A401P6B4_SCYTO</name>
<dbReference type="AlphaFoldDB" id="A0A401P6B4"/>
<dbReference type="Proteomes" id="UP000288216">
    <property type="component" value="Unassembled WGS sequence"/>
</dbReference>
<proteinExistence type="predicted"/>
<keyword evidence="2" id="KW-1185">Reference proteome</keyword>